<protein>
    <submittedName>
        <fullName evidence="1">Uncharacterized protein</fullName>
    </submittedName>
</protein>
<reference evidence="1 2" key="1">
    <citation type="submission" date="2018-06" db="EMBL/GenBank/DDBJ databases">
        <title>Comparative genomics reveals the genomic features of Rhizophagus irregularis, R. cerebriforme, R. diaphanum and Gigaspora rosea, and their symbiotic lifestyle signature.</title>
        <authorList>
            <person name="Morin E."/>
            <person name="San Clemente H."/>
            <person name="Chen E.C.H."/>
            <person name="De La Providencia I."/>
            <person name="Hainaut M."/>
            <person name="Kuo A."/>
            <person name="Kohler A."/>
            <person name="Murat C."/>
            <person name="Tang N."/>
            <person name="Roy S."/>
            <person name="Loubradou J."/>
            <person name="Henrissat B."/>
            <person name="Grigoriev I.V."/>
            <person name="Corradi N."/>
            <person name="Roux C."/>
            <person name="Martin F.M."/>
        </authorList>
    </citation>
    <scope>NUCLEOTIDE SEQUENCE [LARGE SCALE GENOMIC DNA]</scope>
    <source>
        <strain evidence="1 2">DAOM 227022</strain>
    </source>
</reference>
<dbReference type="OrthoDB" id="10494249at2759"/>
<name>A0A397SNB2_9GLOM</name>
<evidence type="ECO:0000313" key="1">
    <source>
        <dbReference type="EMBL" id="RIA84341.1"/>
    </source>
</evidence>
<comment type="caution">
    <text evidence="1">The sequence shown here is derived from an EMBL/GenBank/DDBJ whole genome shotgun (WGS) entry which is preliminary data.</text>
</comment>
<sequence length="96" mass="10697">MTLFESFIISNHLPNTAKKDKLALISYDYNTYTILYEAYAQVKATIAENTMLSTPNFEPACISNTGASTPEIFSRTSLDDLVEAYFDSVQKNAGKK</sequence>
<organism evidence="1 2">
    <name type="scientific">Glomus cerebriforme</name>
    <dbReference type="NCBI Taxonomy" id="658196"/>
    <lineage>
        <taxon>Eukaryota</taxon>
        <taxon>Fungi</taxon>
        <taxon>Fungi incertae sedis</taxon>
        <taxon>Mucoromycota</taxon>
        <taxon>Glomeromycotina</taxon>
        <taxon>Glomeromycetes</taxon>
        <taxon>Glomerales</taxon>
        <taxon>Glomeraceae</taxon>
        <taxon>Glomus</taxon>
    </lineage>
</organism>
<proteinExistence type="predicted"/>
<dbReference type="AlphaFoldDB" id="A0A397SNB2"/>
<evidence type="ECO:0000313" key="2">
    <source>
        <dbReference type="Proteomes" id="UP000265703"/>
    </source>
</evidence>
<keyword evidence="2" id="KW-1185">Reference proteome</keyword>
<dbReference type="EMBL" id="QKYT01000500">
    <property type="protein sequence ID" value="RIA84341.1"/>
    <property type="molecule type" value="Genomic_DNA"/>
</dbReference>
<gene>
    <name evidence="1" type="ORF">C1645_879988</name>
</gene>
<dbReference type="Proteomes" id="UP000265703">
    <property type="component" value="Unassembled WGS sequence"/>
</dbReference>
<accession>A0A397SNB2</accession>